<dbReference type="EMBL" id="JAYXHS010000002">
    <property type="protein sequence ID" value="MEC5386435.1"/>
    <property type="molecule type" value="Genomic_DNA"/>
</dbReference>
<accession>A0ABU6K5D6</accession>
<dbReference type="Proteomes" id="UP001331561">
    <property type="component" value="Unassembled WGS sequence"/>
</dbReference>
<name>A0ABU6K5D6_9RHOO</name>
<evidence type="ECO:0000259" key="1">
    <source>
        <dbReference type="Pfam" id="PF01966"/>
    </source>
</evidence>
<gene>
    <name evidence="2" type="ORF">VVD49_11925</name>
</gene>
<protein>
    <submittedName>
        <fullName evidence="2">HD domain-containing protein</fullName>
    </submittedName>
</protein>
<evidence type="ECO:0000313" key="2">
    <source>
        <dbReference type="EMBL" id="MEC5386435.1"/>
    </source>
</evidence>
<proteinExistence type="predicted"/>
<comment type="caution">
    <text evidence="2">The sequence shown here is derived from an EMBL/GenBank/DDBJ whole genome shotgun (WGS) entry which is preliminary data.</text>
</comment>
<evidence type="ECO:0000313" key="3">
    <source>
        <dbReference type="Proteomes" id="UP001331561"/>
    </source>
</evidence>
<dbReference type="SUPFAM" id="SSF109604">
    <property type="entry name" value="HD-domain/PDEase-like"/>
    <property type="match status" value="1"/>
</dbReference>
<dbReference type="PANTHER" id="PTHR40202:SF1">
    <property type="entry name" value="HD DOMAIN-CONTAINING PROTEIN"/>
    <property type="match status" value="1"/>
</dbReference>
<dbReference type="Pfam" id="PF01966">
    <property type="entry name" value="HD"/>
    <property type="match status" value="1"/>
</dbReference>
<dbReference type="Gene3D" id="1.10.3210.10">
    <property type="entry name" value="Hypothetical protein af1432"/>
    <property type="match status" value="1"/>
</dbReference>
<organism evidence="2 3">
    <name type="scientific">Uliginosibacterium silvisoli</name>
    <dbReference type="NCBI Taxonomy" id="3114758"/>
    <lineage>
        <taxon>Bacteria</taxon>
        <taxon>Pseudomonadati</taxon>
        <taxon>Pseudomonadota</taxon>
        <taxon>Betaproteobacteria</taxon>
        <taxon>Rhodocyclales</taxon>
        <taxon>Zoogloeaceae</taxon>
        <taxon>Uliginosibacterium</taxon>
    </lineage>
</organism>
<sequence>MTEESVSFRHMKDRTQADSDILLRRRMVYKRRLPERILDHLLLLQGDTDGFLIDRLDHSLQTATRAHRDGKDEEYVVCALIHDIGDSLGSYNHADIAAAIVKPFVTPANHWMVEQHNLFQGYYFFHFQGRDRNSRDKYLAHPQYQQTVEFCEKYDGAAFDPDYEHLPLEFFEPMLNRVFAEPKYGPYAKTSNVKADVIHVAALEAIKA</sequence>
<dbReference type="InterPro" id="IPR052567">
    <property type="entry name" value="OP_Dioxygenase"/>
</dbReference>
<feature type="domain" description="HD" evidence="1">
    <location>
        <begin position="55"/>
        <end position="116"/>
    </location>
</feature>
<reference evidence="2 3" key="1">
    <citation type="submission" date="2024-01" db="EMBL/GenBank/DDBJ databases">
        <title>Uliginosibacterium soil sp. nov.</title>
        <authorList>
            <person name="Lv Y."/>
        </authorList>
    </citation>
    <scope>NUCLEOTIDE SEQUENCE [LARGE SCALE GENOMIC DNA]</scope>
    <source>
        <strain evidence="2 3">H3</strain>
    </source>
</reference>
<dbReference type="RefSeq" id="WP_327599401.1">
    <property type="nucleotide sequence ID" value="NZ_JAYXHS010000002.1"/>
</dbReference>
<dbReference type="InterPro" id="IPR006674">
    <property type="entry name" value="HD_domain"/>
</dbReference>
<dbReference type="PANTHER" id="PTHR40202">
    <property type="match status" value="1"/>
</dbReference>
<keyword evidence="3" id="KW-1185">Reference proteome</keyword>